<dbReference type="RefSeq" id="WP_189779095.1">
    <property type="nucleotide sequence ID" value="NZ_CP126077.1"/>
</dbReference>
<dbReference type="GO" id="GO:0052381">
    <property type="term" value="F:tRNA dimethylallyltransferase activity"/>
    <property type="evidence" value="ECO:0007669"/>
    <property type="project" value="UniProtKB-EC"/>
</dbReference>
<evidence type="ECO:0000313" key="15">
    <source>
        <dbReference type="Proteomes" id="UP000621631"/>
    </source>
</evidence>
<dbReference type="HAMAP" id="MF_00185">
    <property type="entry name" value="IPP_trans"/>
    <property type="match status" value="1"/>
</dbReference>
<comment type="subunit">
    <text evidence="10">Monomer.</text>
</comment>
<evidence type="ECO:0000313" key="14">
    <source>
        <dbReference type="EMBL" id="MBD1224298.1"/>
    </source>
</evidence>
<dbReference type="Gene3D" id="3.40.50.300">
    <property type="entry name" value="P-loop containing nucleotide triphosphate hydrolases"/>
    <property type="match status" value="1"/>
</dbReference>
<dbReference type="EMBL" id="JACWEZ010000015">
    <property type="protein sequence ID" value="MBD1224298.1"/>
    <property type="molecule type" value="Genomic_DNA"/>
</dbReference>
<dbReference type="Proteomes" id="UP000621631">
    <property type="component" value="Unassembled WGS sequence"/>
</dbReference>
<evidence type="ECO:0000256" key="13">
    <source>
        <dbReference type="RuleBase" id="RU003785"/>
    </source>
</evidence>
<evidence type="ECO:0000256" key="1">
    <source>
        <dbReference type="ARBA" id="ARBA00001946"/>
    </source>
</evidence>
<feature type="binding site" evidence="10">
    <location>
        <begin position="12"/>
        <end position="17"/>
    </location>
    <ligand>
        <name>substrate</name>
    </ligand>
</feature>
<dbReference type="Pfam" id="PF01715">
    <property type="entry name" value="IPPT"/>
    <property type="match status" value="1"/>
</dbReference>
<keyword evidence="6 10" id="KW-0547">Nucleotide-binding</keyword>
<keyword evidence="8 10" id="KW-0460">Magnesium</keyword>
<dbReference type="InterPro" id="IPR039657">
    <property type="entry name" value="Dimethylallyltransferase"/>
</dbReference>
<name>A0ABR7VTK3_VIRHA</name>
<evidence type="ECO:0000256" key="4">
    <source>
        <dbReference type="ARBA" id="ARBA00022679"/>
    </source>
</evidence>
<keyword evidence="5 10" id="KW-0819">tRNA processing</keyword>
<evidence type="ECO:0000256" key="3">
    <source>
        <dbReference type="ARBA" id="ARBA00005842"/>
    </source>
</evidence>
<comment type="cofactor">
    <cofactor evidence="1 10">
        <name>Mg(2+)</name>
        <dbReference type="ChEBI" id="CHEBI:18420"/>
    </cofactor>
</comment>
<dbReference type="PANTHER" id="PTHR11088">
    <property type="entry name" value="TRNA DIMETHYLALLYLTRANSFERASE"/>
    <property type="match status" value="1"/>
</dbReference>
<evidence type="ECO:0000256" key="8">
    <source>
        <dbReference type="ARBA" id="ARBA00022842"/>
    </source>
</evidence>
<evidence type="ECO:0000256" key="12">
    <source>
        <dbReference type="RuleBase" id="RU003784"/>
    </source>
</evidence>
<dbReference type="Gene3D" id="1.10.20.140">
    <property type="match status" value="1"/>
</dbReference>
<gene>
    <name evidence="10 14" type="primary">miaA</name>
    <name evidence="14" type="ORF">IC602_16935</name>
</gene>
<dbReference type="SUPFAM" id="SSF52540">
    <property type="entry name" value="P-loop containing nucleoside triphosphate hydrolases"/>
    <property type="match status" value="2"/>
</dbReference>
<evidence type="ECO:0000256" key="9">
    <source>
        <dbReference type="ARBA" id="ARBA00049563"/>
    </source>
</evidence>
<evidence type="ECO:0000256" key="7">
    <source>
        <dbReference type="ARBA" id="ARBA00022840"/>
    </source>
</evidence>
<dbReference type="InterPro" id="IPR018022">
    <property type="entry name" value="IPT"/>
</dbReference>
<organism evidence="14 15">
    <name type="scientific">Virgibacillus halodenitrificans</name>
    <name type="common">Bacillus halodenitrificans</name>
    <dbReference type="NCBI Taxonomy" id="1482"/>
    <lineage>
        <taxon>Bacteria</taxon>
        <taxon>Bacillati</taxon>
        <taxon>Bacillota</taxon>
        <taxon>Bacilli</taxon>
        <taxon>Bacillales</taxon>
        <taxon>Bacillaceae</taxon>
        <taxon>Virgibacillus</taxon>
    </lineage>
</organism>
<evidence type="ECO:0000256" key="5">
    <source>
        <dbReference type="ARBA" id="ARBA00022694"/>
    </source>
</evidence>
<proteinExistence type="inferred from homology"/>
<keyword evidence="15" id="KW-1185">Reference proteome</keyword>
<dbReference type="NCBIfam" id="TIGR00174">
    <property type="entry name" value="miaA"/>
    <property type="match status" value="1"/>
</dbReference>
<comment type="function">
    <text evidence="2 10 12">Catalyzes the transfer of a dimethylallyl group onto the adenine at position 37 in tRNAs that read codons beginning with uridine, leading to the formation of N6-(dimethylallyl)adenosine (i(6)A).</text>
</comment>
<protein>
    <recommendedName>
        <fullName evidence="10">tRNA dimethylallyltransferase</fullName>
        <ecNumber evidence="10">2.5.1.75</ecNumber>
    </recommendedName>
    <alternativeName>
        <fullName evidence="10">Dimethylallyl diphosphate:tRNA dimethylallyltransferase</fullName>
        <shortName evidence="10">DMAPP:tRNA dimethylallyltransferase</shortName>
        <shortName evidence="10">DMATase</shortName>
    </alternativeName>
    <alternativeName>
        <fullName evidence="10">Isopentenyl-diphosphate:tRNA isopentenyltransferase</fullName>
        <shortName evidence="10">IPP transferase</shortName>
        <shortName evidence="10">IPPT</shortName>
        <shortName evidence="10">IPTase</shortName>
    </alternativeName>
</protein>
<evidence type="ECO:0000256" key="11">
    <source>
        <dbReference type="RuleBase" id="RU003783"/>
    </source>
</evidence>
<dbReference type="InterPro" id="IPR027417">
    <property type="entry name" value="P-loop_NTPase"/>
</dbReference>
<reference evidence="14 15" key="1">
    <citation type="submission" date="2020-09" db="EMBL/GenBank/DDBJ databases">
        <title>Draft Genome Sequences of Oil-Oxidizing Bacteria Halomonas titanicae, Marinobacter lutaoensis, and Virgibacillus halodenitrificans Isolated from Highly Saline Environments.</title>
        <authorList>
            <person name="Grouzdev D.S."/>
            <person name="Sokolova D.S."/>
            <person name="Semenova E.M."/>
            <person name="Borzenkov I.A."/>
            <person name="Bidzhieva S.K."/>
            <person name="Poltaraus A.B."/>
            <person name="Nazina T.N."/>
        </authorList>
    </citation>
    <scope>NUCLEOTIDE SEQUENCE [LARGE SCALE GENOMIC DNA]</scope>
    <source>
        <strain evidence="14 15">VKM B-3472D</strain>
    </source>
</reference>
<feature type="region of interest" description="Interaction with substrate tRNA" evidence="10">
    <location>
        <begin position="35"/>
        <end position="38"/>
    </location>
</feature>
<comment type="caution">
    <text evidence="10">Lacks conserved residue(s) required for the propagation of feature annotation.</text>
</comment>
<evidence type="ECO:0000256" key="10">
    <source>
        <dbReference type="HAMAP-Rule" id="MF_00185"/>
    </source>
</evidence>
<accession>A0ABR7VTK3</accession>
<sequence>MKKTVIAIVGPTAVGKTKLSIEIAKRFEGEIISGDSMQVYKGMDIGTAKVDEREMQGIPHHLIDIKEPNEPYSAADFKNHVQTCIESIDAKGKIPIIVGGSGLYIQSALFDYNFSPAGRDERITKRLEKERVELGVKHLYDRLRVIDPEQAEKIHPNNYRRVIRALEIYEITGVKMSQLQKEQTIESPYNVIFIGLEMERDLLYKRINQRVDKMIKDGLVEEVKSLYEKGYEKYGSMKAIGYKEIVPYLHGKQPFEEAVENLKKNSRRYAKRQYTWFRNKMRISWYSINPDTYQEDFIKILDDLAGLLQDK</sequence>
<comment type="catalytic activity">
    <reaction evidence="9 10 11">
        <text>adenosine(37) in tRNA + dimethylallyl diphosphate = N(6)-dimethylallyladenosine(37) in tRNA + diphosphate</text>
        <dbReference type="Rhea" id="RHEA:26482"/>
        <dbReference type="Rhea" id="RHEA-COMP:10162"/>
        <dbReference type="Rhea" id="RHEA-COMP:10375"/>
        <dbReference type="ChEBI" id="CHEBI:33019"/>
        <dbReference type="ChEBI" id="CHEBI:57623"/>
        <dbReference type="ChEBI" id="CHEBI:74411"/>
        <dbReference type="ChEBI" id="CHEBI:74415"/>
        <dbReference type="EC" id="2.5.1.75"/>
    </reaction>
</comment>
<comment type="similarity">
    <text evidence="3 10 13">Belongs to the IPP transferase family.</text>
</comment>
<dbReference type="PANTHER" id="PTHR11088:SF60">
    <property type="entry name" value="TRNA DIMETHYLALLYLTRANSFERASE"/>
    <property type="match status" value="1"/>
</dbReference>
<evidence type="ECO:0000256" key="2">
    <source>
        <dbReference type="ARBA" id="ARBA00003213"/>
    </source>
</evidence>
<feature type="site" description="Interaction with substrate tRNA" evidence="10">
    <location>
        <position position="101"/>
    </location>
</feature>
<feature type="binding site" evidence="10">
    <location>
        <begin position="10"/>
        <end position="17"/>
    </location>
    <ligand>
        <name>ATP</name>
        <dbReference type="ChEBI" id="CHEBI:30616"/>
    </ligand>
</feature>
<evidence type="ECO:0000256" key="6">
    <source>
        <dbReference type="ARBA" id="ARBA00022741"/>
    </source>
</evidence>
<keyword evidence="4 10" id="KW-0808">Transferase</keyword>
<comment type="caution">
    <text evidence="14">The sequence shown here is derived from an EMBL/GenBank/DDBJ whole genome shotgun (WGS) entry which is preliminary data.</text>
</comment>
<keyword evidence="7 10" id="KW-0067">ATP-binding</keyword>
<dbReference type="EC" id="2.5.1.75" evidence="10"/>